<feature type="domain" description="3-octaprenyl-4-hydroxybenzoate carboxy-lyase-like C-terminal" evidence="4">
    <location>
        <begin position="459"/>
        <end position="523"/>
    </location>
</feature>
<dbReference type="InterPro" id="IPR049383">
    <property type="entry name" value="UbiD-like_N"/>
</dbReference>
<feature type="domain" description="3-octaprenyl-4-hydroxybenzoate carboxy-lyase-like N-terminal" evidence="3">
    <location>
        <begin position="11"/>
        <end position="84"/>
    </location>
</feature>
<dbReference type="PANTHER" id="PTHR30108">
    <property type="entry name" value="3-OCTAPRENYL-4-HYDROXYBENZOATE CARBOXY-LYASE-RELATED"/>
    <property type="match status" value="1"/>
</dbReference>
<dbReference type="Gene3D" id="3.40.1670.10">
    <property type="entry name" value="UbiD C-terminal domain-like"/>
    <property type="match status" value="2"/>
</dbReference>
<dbReference type="EMBL" id="CP146256">
    <property type="protein sequence ID" value="XAH72954.1"/>
    <property type="molecule type" value="Genomic_DNA"/>
</dbReference>
<feature type="domain" description="3-octaprenyl-4-hydroxybenzoate carboxy-lyase-like Rift-related" evidence="2">
    <location>
        <begin position="121"/>
        <end position="317"/>
    </location>
</feature>
<dbReference type="InterPro" id="IPR022390">
    <property type="entry name" value="HBDC"/>
</dbReference>
<dbReference type="InterPro" id="IPR048304">
    <property type="entry name" value="UbiD_Rift_dom"/>
</dbReference>
<dbReference type="Gene3D" id="1.20.5.570">
    <property type="entry name" value="Single helix bin"/>
    <property type="match status" value="1"/>
</dbReference>
<dbReference type="RefSeq" id="WP_342756566.1">
    <property type="nucleotide sequence ID" value="NZ_CP146256.1"/>
</dbReference>
<dbReference type="InterPro" id="IPR002830">
    <property type="entry name" value="UbiD"/>
</dbReference>
<protein>
    <submittedName>
        <fullName evidence="5">Menaquinone biosynthesis decarboxylase</fullName>
    </submittedName>
</protein>
<accession>A0ABZ3ERV9</accession>
<feature type="domain" description="3-octaprenyl-4-hydroxybenzoate carboxy-lyase-like C-terminal" evidence="4">
    <location>
        <begin position="322"/>
        <end position="445"/>
    </location>
</feature>
<dbReference type="Pfam" id="PF20696">
    <property type="entry name" value="UbiD_C"/>
    <property type="match status" value="2"/>
</dbReference>
<dbReference type="Proteomes" id="UP001451571">
    <property type="component" value="Chromosome"/>
</dbReference>
<sequence>MAYRNLQSFLRKLEEHNELIKIDVPVSTELEMTEVADRVSKAQGPALLFQNAEGYDYPVAMNVMGSEKRMSMALGADNLDDIGREIEKYLNLENYLSVSGLVKSIPRLLRLLHVFPRRSFRKGNCQQVIEKEPDLFSLPVLKCWPQDAGRFFTLPLVFTKEAGSRRQNVGMYRMQILDRTSTAMHWHKHKDGSEIFQSYAAEGRKMPVAVALGCDPAITYAATSPLPKMIDEMMFAGWLRKARVKLVKCITNDIYVPADAEFVLEGYVDTKEDLVREGPFGDHTGYYSLADEYPRFHVTCITHRREPVYPATVVGKPPMEDCYMAKATERIFLPFLRLQIPELADMNLPLEGVFHNCAIVSVRSRYPGAARKVMNAIWGMGQMMYTKMIVTVNESVDVRDLSKVRDVVLQNVRGRESLFFSNGPLDALDHSSGTALYGCRLGVDATENGISQEKEVENSFIVISVKKEYNFQGRKTLEEYLPVHSQKFVICVDDSVDAGDLSTVMWKVFNNIDASRDIVILGQKIGVDATRKLRGEGLSRDWPDDIVMSEEMKRIVSERWMEYGIDGSSKKGNKKNK</sequence>
<dbReference type="SUPFAM" id="SSF143968">
    <property type="entry name" value="UbiD C-terminal domain-like"/>
    <property type="match status" value="2"/>
</dbReference>
<dbReference type="Pfam" id="PF20695">
    <property type="entry name" value="UbiD_N"/>
    <property type="match status" value="1"/>
</dbReference>
<evidence type="ECO:0000259" key="3">
    <source>
        <dbReference type="Pfam" id="PF20695"/>
    </source>
</evidence>
<dbReference type="NCBIfam" id="TIGR03701">
    <property type="entry name" value="mena_SCO4490"/>
    <property type="match status" value="1"/>
</dbReference>
<dbReference type="NCBIfam" id="TIGR00148">
    <property type="entry name" value="UbiD family decarboxylase"/>
    <property type="match status" value="1"/>
</dbReference>
<name>A0ABZ3ERV9_9FIRM</name>
<reference evidence="5 6" key="1">
    <citation type="submission" date="2024-02" db="EMBL/GenBank/DDBJ databases">
        <title>Bacterial strain from lacustrine sediment.</title>
        <authorList>
            <person name="Petit C."/>
            <person name="Fadhlaoui K."/>
        </authorList>
    </citation>
    <scope>NUCLEOTIDE SEQUENCE [LARGE SCALE GENOMIC DNA]</scope>
    <source>
        <strain evidence="5 6">IPX-CK</strain>
    </source>
</reference>
<evidence type="ECO:0000313" key="5">
    <source>
        <dbReference type="EMBL" id="XAH72954.1"/>
    </source>
</evidence>
<dbReference type="SUPFAM" id="SSF50475">
    <property type="entry name" value="FMN-binding split barrel"/>
    <property type="match status" value="1"/>
</dbReference>
<evidence type="ECO:0000259" key="4">
    <source>
        <dbReference type="Pfam" id="PF20696"/>
    </source>
</evidence>
<keyword evidence="6" id="KW-1185">Reference proteome</keyword>
<dbReference type="PANTHER" id="PTHR30108:SF17">
    <property type="entry name" value="FERULIC ACID DECARBOXYLASE 1"/>
    <property type="match status" value="1"/>
</dbReference>
<comment type="similarity">
    <text evidence="1">Belongs to the UbiD family.</text>
</comment>
<evidence type="ECO:0000313" key="6">
    <source>
        <dbReference type="Proteomes" id="UP001451571"/>
    </source>
</evidence>
<dbReference type="Pfam" id="PF01977">
    <property type="entry name" value="UbiD"/>
    <property type="match status" value="1"/>
</dbReference>
<gene>
    <name evidence="5" type="ORF">V6984_15775</name>
</gene>
<proteinExistence type="inferred from homology"/>
<dbReference type="InterPro" id="IPR049381">
    <property type="entry name" value="UbiD-like_C"/>
</dbReference>
<evidence type="ECO:0000259" key="2">
    <source>
        <dbReference type="Pfam" id="PF01977"/>
    </source>
</evidence>
<organism evidence="5 6">
    <name type="scientific">Kineothrix sedimenti</name>
    <dbReference type="NCBI Taxonomy" id="3123317"/>
    <lineage>
        <taxon>Bacteria</taxon>
        <taxon>Bacillati</taxon>
        <taxon>Bacillota</taxon>
        <taxon>Clostridia</taxon>
        <taxon>Lachnospirales</taxon>
        <taxon>Lachnospiraceae</taxon>
        <taxon>Kineothrix</taxon>
    </lineage>
</organism>
<evidence type="ECO:0000256" key="1">
    <source>
        <dbReference type="ARBA" id="ARBA00010021"/>
    </source>
</evidence>